<accession>A0A3P9DFV7</accession>
<evidence type="ECO:0000256" key="1">
    <source>
        <dbReference type="SAM" id="Coils"/>
    </source>
</evidence>
<keyword evidence="2" id="KW-1133">Transmembrane helix</keyword>
<dbReference type="Ensembl" id="ENSMZET00005034389.1">
    <property type="protein sequence ID" value="ENSMZEP00005033264.1"/>
    <property type="gene ID" value="ENSMZEG00005024824.1"/>
</dbReference>
<dbReference type="GeneTree" id="ENSGT00940000160789"/>
<name>A0A3P9DFV7_9CICH</name>
<keyword evidence="2" id="KW-0812">Transmembrane</keyword>
<reference evidence="3" key="2">
    <citation type="submission" date="2025-09" db="UniProtKB">
        <authorList>
            <consortium name="Ensembl"/>
        </authorList>
    </citation>
    <scope>IDENTIFICATION</scope>
</reference>
<dbReference type="Proteomes" id="UP000265160">
    <property type="component" value="Unplaced"/>
</dbReference>
<dbReference type="STRING" id="106582.ENSMZEP00005033264"/>
<dbReference type="InterPro" id="IPR004244">
    <property type="entry name" value="Transposase_22"/>
</dbReference>
<proteinExistence type="predicted"/>
<keyword evidence="4" id="KW-1185">Reference proteome</keyword>
<keyword evidence="2" id="KW-0472">Membrane</keyword>
<evidence type="ECO:0008006" key="5">
    <source>
        <dbReference type="Google" id="ProtNLM"/>
    </source>
</evidence>
<feature type="coiled-coil region" evidence="1">
    <location>
        <begin position="78"/>
        <end position="112"/>
    </location>
</feature>
<dbReference type="AlphaFoldDB" id="A0A3P9DFV7"/>
<organism evidence="3 4">
    <name type="scientific">Maylandia zebra</name>
    <name type="common">zebra mbuna</name>
    <dbReference type="NCBI Taxonomy" id="106582"/>
    <lineage>
        <taxon>Eukaryota</taxon>
        <taxon>Metazoa</taxon>
        <taxon>Chordata</taxon>
        <taxon>Craniata</taxon>
        <taxon>Vertebrata</taxon>
        <taxon>Euteleostomi</taxon>
        <taxon>Actinopterygii</taxon>
        <taxon>Neopterygii</taxon>
        <taxon>Teleostei</taxon>
        <taxon>Neoteleostei</taxon>
        <taxon>Acanthomorphata</taxon>
        <taxon>Ovalentaria</taxon>
        <taxon>Cichlomorphae</taxon>
        <taxon>Cichliformes</taxon>
        <taxon>Cichlidae</taxon>
        <taxon>African cichlids</taxon>
        <taxon>Pseudocrenilabrinae</taxon>
        <taxon>Haplochromini</taxon>
        <taxon>Maylandia</taxon>
        <taxon>Maylandia zebra complex</taxon>
    </lineage>
</organism>
<dbReference type="Gene3D" id="3.30.70.1820">
    <property type="entry name" value="L1 transposable element, RRM domain"/>
    <property type="match status" value="1"/>
</dbReference>
<dbReference type="PANTHER" id="PTHR11505">
    <property type="entry name" value="L1 TRANSPOSABLE ELEMENT-RELATED"/>
    <property type="match status" value="1"/>
</dbReference>
<reference evidence="3" key="1">
    <citation type="submission" date="2025-08" db="UniProtKB">
        <authorList>
            <consortium name="Ensembl"/>
        </authorList>
    </citation>
    <scope>IDENTIFICATION</scope>
</reference>
<evidence type="ECO:0000313" key="4">
    <source>
        <dbReference type="Proteomes" id="UP000265160"/>
    </source>
</evidence>
<keyword evidence="1" id="KW-0175">Coiled coil</keyword>
<protein>
    <recommendedName>
        <fullName evidence="5">L1 transposable element RRM domain-containing protein</fullName>
    </recommendedName>
</protein>
<evidence type="ECO:0000256" key="2">
    <source>
        <dbReference type="SAM" id="Phobius"/>
    </source>
</evidence>
<sequence length="314" mass="36493">MSVQIFSVTCRKTLTLSLFVFFFFYFLLSLPEMLKDIKMELQSFRTESKQDMLKIREELKQDMRVELALLKTEVYQSISANTEKANTLERKLTEAETRIAEAEKLNAAMKDAIIKVMENYKSIQRKMTDLEGRSRRNNIRLYGVPEGVEGESMPQFVEDLLKKALSLPQDMRLRIQRAHRALTGKPGQNAPPRSIIINFQEYICKEDILKRAWAGKVEYEGQHILFDHDYATEVAQKRREYGNIKRALKEKGVRFQTPLDKIRIHWDTGVRTYGSAREAALELRKRGYTVQLPGADSTDLGPEMEHLLRATVWQ</sequence>
<evidence type="ECO:0000313" key="3">
    <source>
        <dbReference type="Ensembl" id="ENSMZEP00005033264.1"/>
    </source>
</evidence>
<feature type="transmembrane region" description="Helical" evidence="2">
    <location>
        <begin position="12"/>
        <end position="30"/>
    </location>
</feature>